<dbReference type="PANTHER" id="PTHR31379">
    <property type="entry name" value="F-BOX C PROTEIN-RELATED-RELATED"/>
    <property type="match status" value="1"/>
</dbReference>
<dbReference type="KEGG" id="crq:GCK72_008015"/>
<proteinExistence type="predicted"/>
<dbReference type="Proteomes" id="UP000008281">
    <property type="component" value="Unassembled WGS sequence"/>
</dbReference>
<dbReference type="EMBL" id="DS268437">
    <property type="protein sequence ID" value="EFO99150.1"/>
    <property type="molecule type" value="Genomic_DNA"/>
</dbReference>
<gene>
    <name evidence="1" type="ORF">CRE_17872</name>
</gene>
<dbReference type="AlphaFoldDB" id="E3MDU9"/>
<evidence type="ECO:0000313" key="2">
    <source>
        <dbReference type="Proteomes" id="UP000008281"/>
    </source>
</evidence>
<organism evidence="2">
    <name type="scientific">Caenorhabditis remanei</name>
    <name type="common">Caenorhabditis vulgaris</name>
    <dbReference type="NCBI Taxonomy" id="31234"/>
    <lineage>
        <taxon>Eukaryota</taxon>
        <taxon>Metazoa</taxon>
        <taxon>Ecdysozoa</taxon>
        <taxon>Nematoda</taxon>
        <taxon>Chromadorea</taxon>
        <taxon>Rhabditida</taxon>
        <taxon>Rhabditina</taxon>
        <taxon>Rhabditomorpha</taxon>
        <taxon>Rhabditoidea</taxon>
        <taxon>Rhabditidae</taxon>
        <taxon>Peloderinae</taxon>
        <taxon>Caenorhabditis</taxon>
    </lineage>
</organism>
<accession>E3MDU9</accession>
<dbReference type="HOGENOM" id="CLU_042576_3_1_1"/>
<reference evidence="1" key="1">
    <citation type="submission" date="2007-07" db="EMBL/GenBank/DDBJ databases">
        <title>PCAP assembly of the Caenorhabditis remanei genome.</title>
        <authorList>
            <consortium name="The Caenorhabditis remanei Sequencing Consortium"/>
            <person name="Wilson R.K."/>
        </authorList>
    </citation>
    <scope>NUCLEOTIDE SEQUENCE [LARGE SCALE GENOMIC DNA]</scope>
    <source>
        <strain evidence="1">PB4641</strain>
    </source>
</reference>
<evidence type="ECO:0000313" key="1">
    <source>
        <dbReference type="EMBL" id="EFO99150.1"/>
    </source>
</evidence>
<sequence length="350" mass="40485">MDKNTTTTLPFSMRYYSAKNPKRCPGRTNYPAPTRPNIIKKPPVLTYPALKCIFEFIDVTKRLNIVARTKSLKIIDKSIPLRLPTLQLCSDRIIIHNLGIRSVLQYRVDIFYEDQYVKGGMVSFSKIEAIRRVFKYYLGDRSNIYVDSIVFEEKVRDLLPPELNFTINKLETHYCSFGEFLPMINPNSFPLRKLSMVYPEILSNLTLDHPIVHSAGHLYLDVGTRGDQSPMSEIQKLHNKSAFIKSISMKSDDCVKIIRYWMENGKEVGTKFIFTFYLPNCIVPMIKALQEPFEEFQDKLEGLNERRFIAGLPRFAIPINNHSAVILAYTIFAMVDRRREARIVLNVVST</sequence>
<dbReference type="InterPro" id="IPR021942">
    <property type="entry name" value="DUF3557"/>
</dbReference>
<dbReference type="CTD" id="9807059"/>
<dbReference type="Pfam" id="PF12078">
    <property type="entry name" value="DUF3557"/>
    <property type="match status" value="1"/>
</dbReference>
<dbReference type="FunCoup" id="E3MDU9">
    <property type="interactions" value="546"/>
</dbReference>
<dbReference type="PANTHER" id="PTHR31379:SF1">
    <property type="entry name" value="F-BOX C PROTEIN-RELATED"/>
    <property type="match status" value="1"/>
</dbReference>
<dbReference type="GeneID" id="9807059"/>
<protein>
    <submittedName>
        <fullName evidence="1">Uncharacterized protein</fullName>
    </submittedName>
</protein>
<keyword evidence="2" id="KW-1185">Reference proteome</keyword>
<name>E3MDU9_CAERE</name>
<dbReference type="RefSeq" id="XP_003105742.2">
    <property type="nucleotide sequence ID" value="XM_003105694.2"/>
</dbReference>